<dbReference type="SUPFAM" id="SSF81891">
    <property type="entry name" value="Poly A polymerase C-terminal region-like"/>
    <property type="match status" value="1"/>
</dbReference>
<dbReference type="GO" id="GO:0008033">
    <property type="term" value="P:tRNA processing"/>
    <property type="evidence" value="ECO:0007669"/>
    <property type="project" value="UniProtKB-KW"/>
</dbReference>
<evidence type="ECO:0000256" key="2">
    <source>
        <dbReference type="ARBA" id="ARBA00022679"/>
    </source>
</evidence>
<dbReference type="InterPro" id="IPR002646">
    <property type="entry name" value="PolA_pol_head_dom"/>
</dbReference>
<keyword evidence="7" id="KW-0460">Magnesium</keyword>
<dbReference type="AlphaFoldDB" id="A0A6C0FTT1"/>
<dbReference type="CDD" id="cd05398">
    <property type="entry name" value="NT_ClassII-CCAase"/>
    <property type="match status" value="1"/>
</dbReference>
<dbReference type="Proteomes" id="UP000476064">
    <property type="component" value="Chromosome"/>
</dbReference>
<dbReference type="NCBIfam" id="NF009814">
    <property type="entry name" value="PRK13299.1"/>
    <property type="match status" value="1"/>
</dbReference>
<sequence length="493" mass="53718">MSMSEALTKALPLLYALERRGYETVFVGGCVRDTLLGKPLKDIDIATAALPEQVIAVFPQTIPTGLQHGTVTVVQEKETYEVTTFRTESAYERFRRPAQVEFVTALDEDLRRRDFTINSMAMRSDGAIVDPFGGQDDLRRRRLRCVGDADARLQEDALRIVRAVRFAAAYDLRIAPMTWRAIIRYRERLVHIAMERVGLELDKMIAGSRPNRAAALLASSGMLAWTKERLPAAMLDAAEAYAKAKAVRRHAAIAESPLAVASAGTGAAASAGRRMALIARTMRRLHLITDSEDRWAAVCAALSLRGGQASELFGLLKYSSQRSARLAAIMGLHEAMSLRLLSHTDAADAARDVMIAEETGIDSRTDEPELRAHWRLSVLKHGKPAAAGWLAVVGAIPELAFGTAGIGERVSSAEAKLNRLRESLQTMPACSVKELAVKGKDLLSLAGKPSGPWLGALLQRLLEAAALGRVPNERESLLAEAAALLQTKEREIE</sequence>
<dbReference type="EC" id="2.7.7.72" evidence="13"/>
<dbReference type="Pfam" id="PF12627">
    <property type="entry name" value="PolyA_pol_RNAbd"/>
    <property type="match status" value="1"/>
</dbReference>
<dbReference type="Pfam" id="PF13735">
    <property type="entry name" value="tRNA_NucTran2_2"/>
    <property type="match status" value="1"/>
</dbReference>
<keyword evidence="8 9" id="KW-0694">RNA-binding</keyword>
<evidence type="ECO:0000256" key="6">
    <source>
        <dbReference type="ARBA" id="ARBA00022741"/>
    </source>
</evidence>
<gene>
    <name evidence="13" type="ORF">GXP70_11885</name>
</gene>
<evidence type="ECO:0000256" key="7">
    <source>
        <dbReference type="ARBA" id="ARBA00022842"/>
    </source>
</evidence>
<evidence type="ECO:0000259" key="12">
    <source>
        <dbReference type="Pfam" id="PF13735"/>
    </source>
</evidence>
<comment type="cofactor">
    <cofactor evidence="1">
        <name>Mg(2+)</name>
        <dbReference type="ChEBI" id="CHEBI:18420"/>
    </cofactor>
</comment>
<evidence type="ECO:0000256" key="1">
    <source>
        <dbReference type="ARBA" id="ARBA00001946"/>
    </source>
</evidence>
<evidence type="ECO:0000259" key="11">
    <source>
        <dbReference type="Pfam" id="PF12627"/>
    </source>
</evidence>
<dbReference type="InterPro" id="IPR032810">
    <property type="entry name" value="CCA-adding_enz_C"/>
</dbReference>
<name>A0A6C0FTT1_9BACL</name>
<evidence type="ECO:0000256" key="8">
    <source>
        <dbReference type="ARBA" id="ARBA00022884"/>
    </source>
</evidence>
<evidence type="ECO:0000259" key="10">
    <source>
        <dbReference type="Pfam" id="PF01743"/>
    </source>
</evidence>
<dbReference type="InterPro" id="IPR032828">
    <property type="entry name" value="PolyA_RNA-bd"/>
</dbReference>
<dbReference type="EMBL" id="CP048209">
    <property type="protein sequence ID" value="QHT60566.1"/>
    <property type="molecule type" value="Genomic_DNA"/>
</dbReference>
<keyword evidence="3" id="KW-0819">tRNA processing</keyword>
<dbReference type="PANTHER" id="PTHR46173">
    <property type="entry name" value="CCA TRNA NUCLEOTIDYLTRANSFERASE 1, MITOCHONDRIAL"/>
    <property type="match status" value="1"/>
</dbReference>
<dbReference type="SUPFAM" id="SSF81301">
    <property type="entry name" value="Nucleotidyltransferase"/>
    <property type="match status" value="1"/>
</dbReference>
<feature type="domain" description="Poly A polymerase head" evidence="10">
    <location>
        <begin position="26"/>
        <end position="144"/>
    </location>
</feature>
<accession>A0A6C0FTT1</accession>
<dbReference type="GO" id="GO:0046872">
    <property type="term" value="F:metal ion binding"/>
    <property type="evidence" value="ECO:0007669"/>
    <property type="project" value="UniProtKB-KW"/>
</dbReference>
<dbReference type="GO" id="GO:0004810">
    <property type="term" value="F:CCA tRNA nucleotidyltransferase activity"/>
    <property type="evidence" value="ECO:0007669"/>
    <property type="project" value="UniProtKB-EC"/>
</dbReference>
<reference evidence="13 14" key="1">
    <citation type="submission" date="2020-01" db="EMBL/GenBank/DDBJ databases">
        <title>Paenibacillus sp. nov., isolated from tomato rhizosphere.</title>
        <authorList>
            <person name="Weon H.-Y."/>
            <person name="Lee S.A."/>
        </authorList>
    </citation>
    <scope>NUCLEOTIDE SEQUENCE [LARGE SCALE GENOMIC DNA]</scope>
    <source>
        <strain evidence="13 14">12200R-189</strain>
    </source>
</reference>
<comment type="similarity">
    <text evidence="9">Belongs to the tRNA nucleotidyltransferase/poly(A) polymerase family.</text>
</comment>
<keyword evidence="2 9" id="KW-0808">Transferase</keyword>
<keyword evidence="6" id="KW-0547">Nucleotide-binding</keyword>
<dbReference type="Gene3D" id="3.30.460.10">
    <property type="entry name" value="Beta Polymerase, domain 2"/>
    <property type="match status" value="1"/>
</dbReference>
<dbReference type="InterPro" id="IPR043519">
    <property type="entry name" value="NT_sf"/>
</dbReference>
<organism evidence="13 14">
    <name type="scientific">Paenibacillus lycopersici</name>
    <dbReference type="NCBI Taxonomy" id="2704462"/>
    <lineage>
        <taxon>Bacteria</taxon>
        <taxon>Bacillati</taxon>
        <taxon>Bacillota</taxon>
        <taxon>Bacilli</taxon>
        <taxon>Bacillales</taxon>
        <taxon>Paenibacillaceae</taxon>
        <taxon>Paenibacillus</taxon>
    </lineage>
</organism>
<dbReference type="InterPro" id="IPR050264">
    <property type="entry name" value="Bact_CCA-adding_enz_type3_sf"/>
</dbReference>
<dbReference type="Pfam" id="PF01743">
    <property type="entry name" value="PolyA_pol"/>
    <property type="match status" value="1"/>
</dbReference>
<evidence type="ECO:0000256" key="3">
    <source>
        <dbReference type="ARBA" id="ARBA00022694"/>
    </source>
</evidence>
<feature type="domain" description="CCA-adding enzyme C-terminal" evidence="12">
    <location>
        <begin position="413"/>
        <end position="480"/>
    </location>
</feature>
<evidence type="ECO:0000313" key="13">
    <source>
        <dbReference type="EMBL" id="QHT60566.1"/>
    </source>
</evidence>
<dbReference type="RefSeq" id="WP_162356892.1">
    <property type="nucleotide sequence ID" value="NZ_CP048209.1"/>
</dbReference>
<proteinExistence type="inferred from homology"/>
<keyword evidence="4 13" id="KW-0548">Nucleotidyltransferase</keyword>
<evidence type="ECO:0000256" key="4">
    <source>
        <dbReference type="ARBA" id="ARBA00022695"/>
    </source>
</evidence>
<keyword evidence="14" id="KW-1185">Reference proteome</keyword>
<evidence type="ECO:0000256" key="5">
    <source>
        <dbReference type="ARBA" id="ARBA00022723"/>
    </source>
</evidence>
<dbReference type="GO" id="GO:0000049">
    <property type="term" value="F:tRNA binding"/>
    <property type="evidence" value="ECO:0007669"/>
    <property type="project" value="TreeGrafter"/>
</dbReference>
<keyword evidence="5" id="KW-0479">Metal-binding</keyword>
<evidence type="ECO:0000313" key="14">
    <source>
        <dbReference type="Proteomes" id="UP000476064"/>
    </source>
</evidence>
<feature type="domain" description="tRNA nucleotidyltransferase/poly(A) polymerase RNA and SrmB- binding" evidence="11">
    <location>
        <begin position="172"/>
        <end position="224"/>
    </location>
</feature>
<dbReference type="GO" id="GO:0000166">
    <property type="term" value="F:nucleotide binding"/>
    <property type="evidence" value="ECO:0007669"/>
    <property type="project" value="UniProtKB-KW"/>
</dbReference>
<dbReference type="PANTHER" id="PTHR46173:SF1">
    <property type="entry name" value="CCA TRNA NUCLEOTIDYLTRANSFERASE 1, MITOCHONDRIAL"/>
    <property type="match status" value="1"/>
</dbReference>
<dbReference type="Gene3D" id="1.10.3090.10">
    <property type="entry name" value="cca-adding enzyme, domain 2"/>
    <property type="match status" value="1"/>
</dbReference>
<evidence type="ECO:0000256" key="9">
    <source>
        <dbReference type="RuleBase" id="RU003953"/>
    </source>
</evidence>
<protein>
    <submittedName>
        <fullName evidence="13">CCA tRNA nucleotidyltransferase</fullName>
        <ecNumber evidence="13">2.7.7.72</ecNumber>
    </submittedName>
</protein>
<dbReference type="Gene3D" id="1.10.246.80">
    <property type="match status" value="1"/>
</dbReference>
<dbReference type="KEGG" id="plyc:GXP70_11885"/>